<feature type="chain" id="PRO_5007864465" description="Secreted protein" evidence="1">
    <location>
        <begin position="18"/>
        <end position="175"/>
    </location>
</feature>
<organism evidence="2 3">
    <name type="scientific">Exidia glandulosa HHB12029</name>
    <dbReference type="NCBI Taxonomy" id="1314781"/>
    <lineage>
        <taxon>Eukaryota</taxon>
        <taxon>Fungi</taxon>
        <taxon>Dikarya</taxon>
        <taxon>Basidiomycota</taxon>
        <taxon>Agaricomycotina</taxon>
        <taxon>Agaricomycetes</taxon>
        <taxon>Auriculariales</taxon>
        <taxon>Exidiaceae</taxon>
        <taxon>Exidia</taxon>
    </lineage>
</organism>
<protein>
    <recommendedName>
        <fullName evidence="4">Secreted protein</fullName>
    </recommendedName>
</protein>
<evidence type="ECO:0000313" key="3">
    <source>
        <dbReference type="Proteomes" id="UP000077266"/>
    </source>
</evidence>
<dbReference type="EMBL" id="KV425885">
    <property type="protein sequence ID" value="KZW02967.1"/>
    <property type="molecule type" value="Genomic_DNA"/>
</dbReference>
<keyword evidence="3" id="KW-1185">Reference proteome</keyword>
<feature type="signal peptide" evidence="1">
    <location>
        <begin position="1"/>
        <end position="17"/>
    </location>
</feature>
<keyword evidence="1" id="KW-0732">Signal</keyword>
<evidence type="ECO:0000256" key="1">
    <source>
        <dbReference type="SAM" id="SignalP"/>
    </source>
</evidence>
<proteinExistence type="predicted"/>
<sequence length="175" mass="19416">MQILGITCLVLGPVVTSNPLSVCDLTTGDSREAEANLCPFSAMFRNCCVFRVHESRIPRSTVDDISRKRDGFTMSTFVLQETLLVTLRVKEMASRSVRVSRSYGQTRIGYVFVPGASQPVPVIRDFRIPSASSRAEIVKYLHIVRSIDTGTLHHTYLSSSDARLRTSHSVAARIV</sequence>
<name>A0A165Q1T9_EXIGL</name>
<accession>A0A165Q1T9</accession>
<dbReference type="AlphaFoldDB" id="A0A165Q1T9"/>
<dbReference type="InParanoid" id="A0A165Q1T9"/>
<evidence type="ECO:0008006" key="4">
    <source>
        <dbReference type="Google" id="ProtNLM"/>
    </source>
</evidence>
<evidence type="ECO:0000313" key="2">
    <source>
        <dbReference type="EMBL" id="KZW02967.1"/>
    </source>
</evidence>
<reference evidence="2 3" key="1">
    <citation type="journal article" date="2016" name="Mol. Biol. Evol.">
        <title>Comparative Genomics of Early-Diverging Mushroom-Forming Fungi Provides Insights into the Origins of Lignocellulose Decay Capabilities.</title>
        <authorList>
            <person name="Nagy L.G."/>
            <person name="Riley R."/>
            <person name="Tritt A."/>
            <person name="Adam C."/>
            <person name="Daum C."/>
            <person name="Floudas D."/>
            <person name="Sun H."/>
            <person name="Yadav J.S."/>
            <person name="Pangilinan J."/>
            <person name="Larsson K.H."/>
            <person name="Matsuura K."/>
            <person name="Barry K."/>
            <person name="Labutti K."/>
            <person name="Kuo R."/>
            <person name="Ohm R.A."/>
            <person name="Bhattacharya S.S."/>
            <person name="Shirouzu T."/>
            <person name="Yoshinaga Y."/>
            <person name="Martin F.M."/>
            <person name="Grigoriev I.V."/>
            <person name="Hibbett D.S."/>
        </authorList>
    </citation>
    <scope>NUCLEOTIDE SEQUENCE [LARGE SCALE GENOMIC DNA]</scope>
    <source>
        <strain evidence="2 3">HHB12029</strain>
    </source>
</reference>
<dbReference type="Proteomes" id="UP000077266">
    <property type="component" value="Unassembled WGS sequence"/>
</dbReference>
<gene>
    <name evidence="2" type="ORF">EXIGLDRAFT_318015</name>
</gene>